<dbReference type="GO" id="GO:0005886">
    <property type="term" value="C:plasma membrane"/>
    <property type="evidence" value="ECO:0007669"/>
    <property type="project" value="TreeGrafter"/>
</dbReference>
<dbReference type="PANTHER" id="PTHR11616">
    <property type="entry name" value="SODIUM/CHLORIDE DEPENDENT TRANSPORTER"/>
    <property type="match status" value="1"/>
</dbReference>
<evidence type="ECO:0000256" key="6">
    <source>
        <dbReference type="ARBA" id="ARBA00023136"/>
    </source>
</evidence>
<dbReference type="WBParaSite" id="MhA1_Contig1224.frz3.gene13">
    <property type="protein sequence ID" value="MhA1_Contig1224.frz3.gene13"/>
    <property type="gene ID" value="MhA1_Contig1224.frz3.gene13"/>
</dbReference>
<proteinExistence type="predicted"/>
<dbReference type="SUPFAM" id="SSF161070">
    <property type="entry name" value="SNF-like"/>
    <property type="match status" value="1"/>
</dbReference>
<evidence type="ECO:0000256" key="2">
    <source>
        <dbReference type="ARBA" id="ARBA00022448"/>
    </source>
</evidence>
<evidence type="ECO:0000313" key="8">
    <source>
        <dbReference type="Proteomes" id="UP000095281"/>
    </source>
</evidence>
<dbReference type="GO" id="GO:0043005">
    <property type="term" value="C:neuron projection"/>
    <property type="evidence" value="ECO:0007669"/>
    <property type="project" value="TreeGrafter"/>
</dbReference>
<keyword evidence="2" id="KW-0813">Transport</keyword>
<evidence type="ECO:0000256" key="3">
    <source>
        <dbReference type="ARBA" id="ARBA00022692"/>
    </source>
</evidence>
<keyword evidence="4" id="KW-0769">Symport</keyword>
<dbReference type="AlphaFoldDB" id="A0A1I8B1A8"/>
<feature type="transmembrane region" description="Helical" evidence="7">
    <location>
        <begin position="25"/>
        <end position="43"/>
    </location>
</feature>
<evidence type="ECO:0000256" key="7">
    <source>
        <dbReference type="SAM" id="Phobius"/>
    </source>
</evidence>
<evidence type="ECO:0000256" key="1">
    <source>
        <dbReference type="ARBA" id="ARBA00004141"/>
    </source>
</evidence>
<dbReference type="PROSITE" id="PS50267">
    <property type="entry name" value="NA_NEUROTRAN_SYMP_3"/>
    <property type="match status" value="1"/>
</dbReference>
<reference evidence="9" key="1">
    <citation type="submission" date="2016-11" db="UniProtKB">
        <authorList>
            <consortium name="WormBaseParasite"/>
        </authorList>
    </citation>
    <scope>IDENTIFICATION</scope>
</reference>
<dbReference type="InterPro" id="IPR037272">
    <property type="entry name" value="SNS_sf"/>
</dbReference>
<evidence type="ECO:0000256" key="4">
    <source>
        <dbReference type="ARBA" id="ARBA00022847"/>
    </source>
</evidence>
<dbReference type="InterPro" id="IPR000175">
    <property type="entry name" value="Na/ntran_symport"/>
</dbReference>
<dbReference type="Proteomes" id="UP000095281">
    <property type="component" value="Unplaced"/>
</dbReference>
<name>A0A1I8B1A8_MELHA</name>
<comment type="subcellular location">
    <subcellularLocation>
        <location evidence="1">Membrane</location>
        <topology evidence="1">Multi-pass membrane protein</topology>
    </subcellularLocation>
</comment>
<organism evidence="8 9">
    <name type="scientific">Meloidogyne hapla</name>
    <name type="common">Root-knot nematode worm</name>
    <dbReference type="NCBI Taxonomy" id="6305"/>
    <lineage>
        <taxon>Eukaryota</taxon>
        <taxon>Metazoa</taxon>
        <taxon>Ecdysozoa</taxon>
        <taxon>Nematoda</taxon>
        <taxon>Chromadorea</taxon>
        <taxon>Rhabditida</taxon>
        <taxon>Tylenchina</taxon>
        <taxon>Tylenchomorpha</taxon>
        <taxon>Tylenchoidea</taxon>
        <taxon>Meloidogynidae</taxon>
        <taxon>Meloidogyninae</taxon>
        <taxon>Meloidogyne</taxon>
    </lineage>
</organism>
<dbReference type="GO" id="GO:0005332">
    <property type="term" value="F:gamma-aminobutyric acid:sodium:chloride symporter activity"/>
    <property type="evidence" value="ECO:0007669"/>
    <property type="project" value="TreeGrafter"/>
</dbReference>
<keyword evidence="3 7" id="KW-0812">Transmembrane</keyword>
<accession>A0A1I8B1A8</accession>
<evidence type="ECO:0000313" key="9">
    <source>
        <dbReference type="WBParaSite" id="MhA1_Contig1224.frz3.gene13"/>
    </source>
</evidence>
<sequence length="104" mass="11366">MSIGQFCKAGPAVAYGWIRPAFQGIGWSMAMVSLLIGIYYNVIDCSSSLEDLRCANELNASISPLGAFYFNKTCNYVNNITATTLKDETFAKLSAVSPAEEFFE</sequence>
<dbReference type="Pfam" id="PF00209">
    <property type="entry name" value="SNF"/>
    <property type="match status" value="1"/>
</dbReference>
<keyword evidence="8" id="KW-1185">Reference proteome</keyword>
<dbReference type="PANTHER" id="PTHR11616:SF265">
    <property type="entry name" value="TRANSPORTER"/>
    <property type="match status" value="1"/>
</dbReference>
<protein>
    <submittedName>
        <fullName evidence="9">AA_permease domain-containing protein</fullName>
    </submittedName>
</protein>
<evidence type="ECO:0000256" key="5">
    <source>
        <dbReference type="ARBA" id="ARBA00022989"/>
    </source>
</evidence>
<keyword evidence="5 7" id="KW-1133">Transmembrane helix</keyword>
<keyword evidence="6 7" id="KW-0472">Membrane</keyword>